<dbReference type="InterPro" id="IPR051675">
    <property type="entry name" value="Endo/Exo/Phosphatase_dom_1"/>
</dbReference>
<dbReference type="Proteomes" id="UP000181901">
    <property type="component" value="Unassembled WGS sequence"/>
</dbReference>
<dbReference type="SUPFAM" id="SSF47781">
    <property type="entry name" value="RuvA domain 2-like"/>
    <property type="match status" value="1"/>
</dbReference>
<dbReference type="RefSeq" id="WP_071545658.1">
    <property type="nucleotide sequence ID" value="NZ_LKAQ01000004.1"/>
</dbReference>
<keyword evidence="1" id="KW-0732">Signal</keyword>
<feature type="signal peptide" evidence="1">
    <location>
        <begin position="1"/>
        <end position="23"/>
    </location>
</feature>
<name>A0A1J5MW53_9BACT</name>
<dbReference type="PANTHER" id="PTHR21180:SF32">
    <property type="entry name" value="ENDONUCLEASE_EXONUCLEASE_PHOSPHATASE FAMILY DOMAIN-CONTAINING PROTEIN 1"/>
    <property type="match status" value="1"/>
</dbReference>
<evidence type="ECO:0000313" key="2">
    <source>
        <dbReference type="EMBL" id="OIQ50202.1"/>
    </source>
</evidence>
<accession>A0A1J5MW53</accession>
<gene>
    <name evidence="2" type="primary">comEA</name>
    <name evidence="2" type="ORF">BerOc1_02132</name>
</gene>
<keyword evidence="3" id="KW-1185">Reference proteome</keyword>
<dbReference type="GO" id="GO:0015628">
    <property type="term" value="P:protein secretion by the type II secretion system"/>
    <property type="evidence" value="ECO:0007669"/>
    <property type="project" value="TreeGrafter"/>
</dbReference>
<dbReference type="InterPro" id="IPR010994">
    <property type="entry name" value="RuvA_2-like"/>
</dbReference>
<dbReference type="AlphaFoldDB" id="A0A1J5MW53"/>
<sequence length="98" mass="10541">MKKCIIALTLLLTLALCAAPAFAADNSGKINLNVATVEQLQAIDGISPELAKKIVDQREENGEFVDMSELLDIDGVDNALLRKLGDFIYIEAASDCNC</sequence>
<protein>
    <submittedName>
        <fullName evidence="2">ComE operon protein 1</fullName>
    </submittedName>
</protein>
<reference evidence="2 3" key="1">
    <citation type="submission" date="2015-09" db="EMBL/GenBank/DDBJ databases">
        <title>Genome of Desulfovibrio dechloracetivorans BerOc1, a mercury methylating strain isolated from highly hydrocarbons and metals contaminated coastal sediments.</title>
        <authorList>
            <person name="Goni Urriza M."/>
            <person name="Gassie C."/>
            <person name="Bouchez O."/>
            <person name="Klopp C."/>
            <person name="Ranchou-Peyruse A."/>
            <person name="Remy G."/>
        </authorList>
    </citation>
    <scope>NUCLEOTIDE SEQUENCE [LARGE SCALE GENOMIC DNA]</scope>
    <source>
        <strain evidence="2 3">BerOc1</strain>
    </source>
</reference>
<organism evidence="2 3">
    <name type="scientific">Pseudodesulfovibrio hydrargyri</name>
    <dbReference type="NCBI Taxonomy" id="2125990"/>
    <lineage>
        <taxon>Bacteria</taxon>
        <taxon>Pseudomonadati</taxon>
        <taxon>Thermodesulfobacteriota</taxon>
        <taxon>Desulfovibrionia</taxon>
        <taxon>Desulfovibrionales</taxon>
        <taxon>Desulfovibrionaceae</taxon>
    </lineage>
</organism>
<dbReference type="OrthoDB" id="5472217at2"/>
<evidence type="ECO:0000313" key="3">
    <source>
        <dbReference type="Proteomes" id="UP000181901"/>
    </source>
</evidence>
<evidence type="ECO:0000256" key="1">
    <source>
        <dbReference type="SAM" id="SignalP"/>
    </source>
</evidence>
<feature type="chain" id="PRO_5009635398" evidence="1">
    <location>
        <begin position="24"/>
        <end position="98"/>
    </location>
</feature>
<dbReference type="GO" id="GO:0015627">
    <property type="term" value="C:type II protein secretion system complex"/>
    <property type="evidence" value="ECO:0007669"/>
    <property type="project" value="TreeGrafter"/>
</dbReference>
<dbReference type="Gene3D" id="1.10.150.320">
    <property type="entry name" value="Photosystem II 12 kDa extrinsic protein"/>
    <property type="match status" value="1"/>
</dbReference>
<dbReference type="PANTHER" id="PTHR21180">
    <property type="entry name" value="ENDONUCLEASE/EXONUCLEASE/PHOSPHATASE FAMILY DOMAIN-CONTAINING PROTEIN 1"/>
    <property type="match status" value="1"/>
</dbReference>
<comment type="caution">
    <text evidence="2">The sequence shown here is derived from an EMBL/GenBank/DDBJ whole genome shotgun (WGS) entry which is preliminary data.</text>
</comment>
<dbReference type="Pfam" id="PF12836">
    <property type="entry name" value="HHH_3"/>
    <property type="match status" value="1"/>
</dbReference>
<proteinExistence type="predicted"/>
<dbReference type="EMBL" id="LKAQ01000004">
    <property type="protein sequence ID" value="OIQ50202.1"/>
    <property type="molecule type" value="Genomic_DNA"/>
</dbReference>